<protein>
    <recommendedName>
        <fullName evidence="3">Phage tail protein</fullName>
    </recommendedName>
</protein>
<evidence type="ECO:0000313" key="2">
    <source>
        <dbReference type="Proteomes" id="UP000257039"/>
    </source>
</evidence>
<dbReference type="Proteomes" id="UP000257039">
    <property type="component" value="Unassembled WGS sequence"/>
</dbReference>
<evidence type="ECO:0000313" key="1">
    <source>
        <dbReference type="EMBL" id="RDH42300.1"/>
    </source>
</evidence>
<sequence length="102" mass="11780">MQTVNNSDPEKKRGANTIERWKEQQALLVSQAKQQGKLIYWTKCDDTVDYIAWKIYGQTENVTEKIFEENHGLVNFGVYLPENLPVIIPDIEKASGQVVLWQ</sequence>
<reference evidence="1 2" key="1">
    <citation type="submission" date="2017-04" db="EMBL/GenBank/DDBJ databases">
        <title>Draft genome sequence of Zooshikella ganghwensis VG4 isolated from Red Sea sediments.</title>
        <authorList>
            <person name="Rehman Z."/>
            <person name="Alam I."/>
            <person name="Kamau A."/>
            <person name="Bajic V."/>
            <person name="Leiknes T."/>
        </authorList>
    </citation>
    <scope>NUCLEOTIDE SEQUENCE [LARGE SCALE GENOMIC DNA]</scope>
    <source>
        <strain evidence="1 2">VG4</strain>
    </source>
</reference>
<comment type="caution">
    <text evidence="1">The sequence shown here is derived from an EMBL/GenBank/DDBJ whole genome shotgun (WGS) entry which is preliminary data.</text>
</comment>
<dbReference type="AlphaFoldDB" id="A0A4P9VJG3"/>
<keyword evidence="2" id="KW-1185">Reference proteome</keyword>
<dbReference type="InterPro" id="IPR008861">
    <property type="entry name" value="GpX-like"/>
</dbReference>
<gene>
    <name evidence="1" type="ORF">B9G39_01930</name>
</gene>
<dbReference type="EMBL" id="NDXW01000001">
    <property type="protein sequence ID" value="RDH42300.1"/>
    <property type="molecule type" value="Genomic_DNA"/>
</dbReference>
<evidence type="ECO:0008006" key="3">
    <source>
        <dbReference type="Google" id="ProtNLM"/>
    </source>
</evidence>
<accession>A0A4P9VJG3</accession>
<dbReference type="Pfam" id="PF05489">
    <property type="entry name" value="Phage_tail_X"/>
    <property type="match status" value="1"/>
</dbReference>
<organism evidence="1 2">
    <name type="scientific">Zooshikella ganghwensis</name>
    <dbReference type="NCBI Taxonomy" id="202772"/>
    <lineage>
        <taxon>Bacteria</taxon>
        <taxon>Pseudomonadati</taxon>
        <taxon>Pseudomonadota</taxon>
        <taxon>Gammaproteobacteria</taxon>
        <taxon>Oceanospirillales</taxon>
        <taxon>Zooshikellaceae</taxon>
        <taxon>Zooshikella</taxon>
    </lineage>
</organism>
<proteinExistence type="predicted"/>
<name>A0A4P9VJG3_9GAMM</name>